<organism evidence="2 3">
    <name type="scientific">Candidatus Ryanbacteria bacterium RIFCSPHIGHO2_01_FULL_45_22</name>
    <dbReference type="NCBI Taxonomy" id="1802114"/>
    <lineage>
        <taxon>Bacteria</taxon>
        <taxon>Candidatus Ryaniibacteriota</taxon>
    </lineage>
</organism>
<name>A0A1G2FZ35_9BACT</name>
<reference evidence="2 3" key="1">
    <citation type="journal article" date="2016" name="Nat. Commun.">
        <title>Thousands of microbial genomes shed light on interconnected biogeochemical processes in an aquifer system.</title>
        <authorList>
            <person name="Anantharaman K."/>
            <person name="Brown C.T."/>
            <person name="Hug L.A."/>
            <person name="Sharon I."/>
            <person name="Castelle C.J."/>
            <person name="Probst A.J."/>
            <person name="Thomas B.C."/>
            <person name="Singh A."/>
            <person name="Wilkins M.J."/>
            <person name="Karaoz U."/>
            <person name="Brodie E.L."/>
            <person name="Williams K.H."/>
            <person name="Hubbard S.S."/>
            <person name="Banfield J.F."/>
        </authorList>
    </citation>
    <scope>NUCLEOTIDE SEQUENCE [LARGE SCALE GENOMIC DNA]</scope>
</reference>
<gene>
    <name evidence="2" type="ORF">A2719_00070</name>
</gene>
<dbReference type="AlphaFoldDB" id="A0A1G2FZ35"/>
<comment type="caution">
    <text evidence="2">The sequence shown here is derived from an EMBL/GenBank/DDBJ whole genome shotgun (WGS) entry which is preliminary data.</text>
</comment>
<feature type="transmembrane region" description="Helical" evidence="1">
    <location>
        <begin position="6"/>
        <end position="27"/>
    </location>
</feature>
<accession>A0A1G2FZ35</accession>
<evidence type="ECO:0000313" key="3">
    <source>
        <dbReference type="Proteomes" id="UP000177480"/>
    </source>
</evidence>
<dbReference type="Proteomes" id="UP000177480">
    <property type="component" value="Unassembled WGS sequence"/>
</dbReference>
<evidence type="ECO:0000313" key="2">
    <source>
        <dbReference type="EMBL" id="OGZ42831.1"/>
    </source>
</evidence>
<keyword evidence="1" id="KW-1133">Transmembrane helix</keyword>
<dbReference type="EMBL" id="MHNK01000021">
    <property type="protein sequence ID" value="OGZ42831.1"/>
    <property type="molecule type" value="Genomic_DNA"/>
</dbReference>
<keyword evidence="1" id="KW-0812">Transmembrane</keyword>
<evidence type="ECO:0000256" key="1">
    <source>
        <dbReference type="SAM" id="Phobius"/>
    </source>
</evidence>
<proteinExistence type="predicted"/>
<protein>
    <submittedName>
        <fullName evidence="2">Uncharacterized protein</fullName>
    </submittedName>
</protein>
<keyword evidence="1" id="KW-0472">Membrane</keyword>
<sequence>MTKTKTFLIGSIILNLVLIASASFLYFKLPPIKYWNKQPTNFTECVEVSRGSIIKTLPAQCEFRGQRFADESKGKTGILNHPETGPESPEIKVSGDITTFIKSFLEPAPIGYEWKYSLDWDKSVINKCLVNVVEKDGPISDSTYQEIKLAGQPRGYWWTTEQKLPPTPGPNINIKLCLSRLECPYGKIPNSKECIVPR</sequence>